<dbReference type="Pfam" id="PF14299">
    <property type="entry name" value="PP2"/>
    <property type="match status" value="1"/>
</dbReference>
<evidence type="ECO:0000313" key="3">
    <source>
        <dbReference type="Proteomes" id="UP000091857"/>
    </source>
</evidence>
<gene>
    <name evidence="2" type="ORF">MANES_08G114900v8</name>
</gene>
<evidence type="ECO:0000259" key="1">
    <source>
        <dbReference type="PROSITE" id="PS50181"/>
    </source>
</evidence>
<dbReference type="PANTHER" id="PTHR32278">
    <property type="entry name" value="F-BOX DOMAIN-CONTAINING PROTEIN"/>
    <property type="match status" value="1"/>
</dbReference>
<protein>
    <recommendedName>
        <fullName evidence="1">F-box domain-containing protein</fullName>
    </recommendedName>
</protein>
<dbReference type="InterPro" id="IPR036047">
    <property type="entry name" value="F-box-like_dom_sf"/>
</dbReference>
<dbReference type="InterPro" id="IPR001810">
    <property type="entry name" value="F-box_dom"/>
</dbReference>
<dbReference type="SUPFAM" id="SSF81383">
    <property type="entry name" value="F-box domain"/>
    <property type="match status" value="1"/>
</dbReference>
<name>A0A2C9VFE5_MANES</name>
<dbReference type="Gramene" id="Manes.08G114900.1.v8.1">
    <property type="protein sequence ID" value="Manes.08G114900.1.v8.1.CDS"/>
    <property type="gene ID" value="Manes.08G114900.v8.1"/>
</dbReference>
<dbReference type="PANTHER" id="PTHR32278:SF145">
    <property type="entry name" value="F-BOX DOMAIN-CONTAINING PROTEIN"/>
    <property type="match status" value="1"/>
</dbReference>
<dbReference type="EMBL" id="CM004394">
    <property type="protein sequence ID" value="OAY44004.1"/>
    <property type="molecule type" value="Genomic_DNA"/>
</dbReference>
<dbReference type="Pfam" id="PF00646">
    <property type="entry name" value="F-box"/>
    <property type="match status" value="1"/>
</dbReference>
<dbReference type="OrthoDB" id="1918565at2759"/>
<dbReference type="STRING" id="3983.A0A2C9VFE5"/>
<evidence type="ECO:0000313" key="2">
    <source>
        <dbReference type="EMBL" id="OAY44004.1"/>
    </source>
</evidence>
<dbReference type="Proteomes" id="UP000091857">
    <property type="component" value="Chromosome 8"/>
</dbReference>
<accession>A0A2C9VFE5</accession>
<dbReference type="InterPro" id="IPR025886">
    <property type="entry name" value="PP2-like"/>
</dbReference>
<dbReference type="AlphaFoldDB" id="A0A2C9VFE5"/>
<reference evidence="3" key="1">
    <citation type="journal article" date="2016" name="Nat. Biotechnol.">
        <title>Sequencing wild and cultivated cassava and related species reveals extensive interspecific hybridization and genetic diversity.</title>
        <authorList>
            <person name="Bredeson J.V."/>
            <person name="Lyons J.B."/>
            <person name="Prochnik S.E."/>
            <person name="Wu G.A."/>
            <person name="Ha C.M."/>
            <person name="Edsinger-Gonzales E."/>
            <person name="Grimwood J."/>
            <person name="Schmutz J."/>
            <person name="Rabbi I.Y."/>
            <person name="Egesi C."/>
            <person name="Nauluvula P."/>
            <person name="Lebot V."/>
            <person name="Ndunguru J."/>
            <person name="Mkamilo G."/>
            <person name="Bart R.S."/>
            <person name="Setter T.L."/>
            <person name="Gleadow R.M."/>
            <person name="Kulakow P."/>
            <person name="Ferguson M.E."/>
            <person name="Rounsley S."/>
            <person name="Rokhsar D.S."/>
        </authorList>
    </citation>
    <scope>NUCLEOTIDE SEQUENCE [LARGE SCALE GENOMIC DNA]</scope>
    <source>
        <strain evidence="3">cv. AM560-2</strain>
    </source>
</reference>
<comment type="caution">
    <text evidence="2">The sequence shown here is derived from an EMBL/GenBank/DDBJ whole genome shotgun (WGS) entry which is preliminary data.</text>
</comment>
<dbReference type="PROSITE" id="PS50181">
    <property type="entry name" value="FBOX"/>
    <property type="match status" value="1"/>
</dbReference>
<dbReference type="CDD" id="cd22162">
    <property type="entry name" value="F-box_AtSKIP3-like"/>
    <property type="match status" value="1"/>
</dbReference>
<feature type="domain" description="F-box" evidence="1">
    <location>
        <begin position="4"/>
        <end position="50"/>
    </location>
</feature>
<sequence length="283" mass="32292">MEGQLEFNRLPVDCVSTILSLTSPLDVCRSSLVSTSFQSAADSDVVWESFLPSDYSNIVSRIIAPLKFSSKKELFLRLCNPIFIDDGTKSFNLEKSSGKKSYLLSARDLSITWSKEPMYWHWASLPESRFSEVATLRTICWLEIQGKIKTQMLSPNTVYVAYLVMKITGRAYGLDLMPSEVSVEVGNHLSKSTAYLRRGEDSKKQQLERLFFANRMQMLQSRVMEGDGRVPRDRDDGWMEIELGEFFNGENDDEEVKMRLEEVKGQHLKGGLVIEGIEIRPKH</sequence>
<dbReference type="SMART" id="SM00256">
    <property type="entry name" value="FBOX"/>
    <property type="match status" value="1"/>
</dbReference>
<organism evidence="2 3">
    <name type="scientific">Manihot esculenta</name>
    <name type="common">Cassava</name>
    <name type="synonym">Jatropha manihot</name>
    <dbReference type="NCBI Taxonomy" id="3983"/>
    <lineage>
        <taxon>Eukaryota</taxon>
        <taxon>Viridiplantae</taxon>
        <taxon>Streptophyta</taxon>
        <taxon>Embryophyta</taxon>
        <taxon>Tracheophyta</taxon>
        <taxon>Spermatophyta</taxon>
        <taxon>Magnoliopsida</taxon>
        <taxon>eudicotyledons</taxon>
        <taxon>Gunneridae</taxon>
        <taxon>Pentapetalae</taxon>
        <taxon>rosids</taxon>
        <taxon>fabids</taxon>
        <taxon>Malpighiales</taxon>
        <taxon>Euphorbiaceae</taxon>
        <taxon>Crotonoideae</taxon>
        <taxon>Manihoteae</taxon>
        <taxon>Manihot</taxon>
    </lineage>
</organism>
<dbReference type="OMA" id="RTNANQE"/>
<proteinExistence type="predicted"/>
<keyword evidence="3" id="KW-1185">Reference proteome</keyword>
<dbReference type="Gene3D" id="1.20.1280.50">
    <property type="match status" value="1"/>
</dbReference>